<dbReference type="Proteomes" id="UP000551758">
    <property type="component" value="Unassembled WGS sequence"/>
</dbReference>
<keyword evidence="4" id="KW-1185">Reference proteome</keyword>
<dbReference type="GO" id="GO:0005737">
    <property type="term" value="C:cytoplasm"/>
    <property type="evidence" value="ECO:0007669"/>
    <property type="project" value="TreeGrafter"/>
</dbReference>
<gene>
    <name evidence="3" type="ORF">HPG69_012611</name>
</gene>
<organism evidence="3 4">
    <name type="scientific">Diceros bicornis minor</name>
    <name type="common">South-central black rhinoceros</name>
    <dbReference type="NCBI Taxonomy" id="77932"/>
    <lineage>
        <taxon>Eukaryota</taxon>
        <taxon>Metazoa</taxon>
        <taxon>Chordata</taxon>
        <taxon>Craniata</taxon>
        <taxon>Vertebrata</taxon>
        <taxon>Euteleostomi</taxon>
        <taxon>Mammalia</taxon>
        <taxon>Eutheria</taxon>
        <taxon>Laurasiatheria</taxon>
        <taxon>Perissodactyla</taxon>
        <taxon>Rhinocerotidae</taxon>
        <taxon>Diceros</taxon>
    </lineage>
</organism>
<proteinExistence type="predicted"/>
<evidence type="ECO:0000313" key="3">
    <source>
        <dbReference type="EMBL" id="KAF5924357.1"/>
    </source>
</evidence>
<evidence type="ECO:0000313" key="4">
    <source>
        <dbReference type="Proteomes" id="UP000551758"/>
    </source>
</evidence>
<evidence type="ECO:0000256" key="2">
    <source>
        <dbReference type="ARBA" id="ARBA00022737"/>
    </source>
</evidence>
<dbReference type="InterPro" id="IPR050694">
    <property type="entry name" value="LRRC14/PRAME"/>
</dbReference>
<comment type="caution">
    <text evidence="3">The sequence shown here is derived from an EMBL/GenBank/DDBJ whole genome shotgun (WGS) entry which is preliminary data.</text>
</comment>
<accession>A0A7J7F8R8</accession>
<dbReference type="EMBL" id="JACDTQ010001023">
    <property type="protein sequence ID" value="KAF5924357.1"/>
    <property type="molecule type" value="Genomic_DNA"/>
</dbReference>
<keyword evidence="1" id="KW-0433">Leucine-rich repeat</keyword>
<dbReference type="InterPro" id="IPR032675">
    <property type="entry name" value="LRR_dom_sf"/>
</dbReference>
<keyword evidence="2" id="KW-0677">Repeat</keyword>
<reference evidence="3 4" key="1">
    <citation type="journal article" date="2020" name="Mol. Biol. Evol.">
        <title>Interspecific Gene Flow and the Evolution of Specialization in Black and White Rhinoceros.</title>
        <authorList>
            <person name="Moodley Y."/>
            <person name="Westbury M.V."/>
            <person name="Russo I.M."/>
            <person name="Gopalakrishnan S."/>
            <person name="Rakotoarivelo A."/>
            <person name="Olsen R.A."/>
            <person name="Prost S."/>
            <person name="Tunstall T."/>
            <person name="Ryder O.A."/>
            <person name="Dalen L."/>
            <person name="Bruford M.W."/>
        </authorList>
    </citation>
    <scope>NUCLEOTIDE SEQUENCE [LARGE SCALE GENOMIC DNA]</scope>
    <source>
        <strain evidence="3">SBR-YM</strain>
        <tissue evidence="3">Skin</tissue>
    </source>
</reference>
<dbReference type="AlphaFoldDB" id="A0A7J7F8R8"/>
<sequence>MAIQSLLRDEASAVQALNELPVDLFPLVLTVAFRGKQRKVLRALVQAWPFPQLCLAPLLVDPASCQDSLWAVLDGLDARPARGVPSRKSNLKVVDFRPYFELVQSNDSSKDAARSLSSFATWMEPEVTLPETKPRQRRSWKQPWKAWQPVDLYINLSLGTFHGREFFSGVLRKVKQSYRPLRLFCRKLHVKDMPVLRIVEILNLLQLEFIQELELSGCFGLLSGGSKFASQVEQMKNLCSLTLSHPIFGTSSAESQLPSEAFISFLSHLSKLGCLRMLHLSSEDISGHLHHLFR</sequence>
<protein>
    <submittedName>
        <fullName evidence="3">Uncharacterized protein</fullName>
    </submittedName>
</protein>
<dbReference type="PANTHER" id="PTHR14224:SF95">
    <property type="entry name" value="MELANOMA ANTIGEN PREFERENTIALLY EXPRESSED IN TUMORS-LIKE"/>
    <property type="match status" value="1"/>
</dbReference>
<evidence type="ECO:0000256" key="1">
    <source>
        <dbReference type="ARBA" id="ARBA00022614"/>
    </source>
</evidence>
<dbReference type="PANTHER" id="PTHR14224">
    <property type="entry name" value="SIMILAR TO PREFERENTIALLY EXPRESSED ANTIGEN IN MELANOMA-LIKE 3"/>
    <property type="match status" value="1"/>
</dbReference>
<dbReference type="Gene3D" id="3.80.10.10">
    <property type="entry name" value="Ribonuclease Inhibitor"/>
    <property type="match status" value="1"/>
</dbReference>
<dbReference type="SUPFAM" id="SSF52047">
    <property type="entry name" value="RNI-like"/>
    <property type="match status" value="1"/>
</dbReference>
<name>A0A7J7F8R8_DICBM</name>